<dbReference type="AlphaFoldDB" id="A0A7W0C0I5"/>
<evidence type="ECO:0000313" key="2">
    <source>
        <dbReference type="Proteomes" id="UP000523087"/>
    </source>
</evidence>
<accession>A0A7W0C0I5</accession>
<reference evidence="1 2" key="1">
    <citation type="submission" date="2020-07" db="EMBL/GenBank/DDBJ databases">
        <title>Genomic Encyclopedia of Type Strains, Phase IV (KMG-IV): sequencing the most valuable type-strain genomes for metagenomic binning, comparative biology and taxonomic classification.</title>
        <authorList>
            <person name="Goeker M."/>
        </authorList>
    </citation>
    <scope>NUCLEOTIDE SEQUENCE [LARGE SCALE GENOMIC DNA]</scope>
    <source>
        <strain evidence="1 2">DSM 15730</strain>
    </source>
</reference>
<proteinExistence type="predicted"/>
<organism evidence="1 2">
    <name type="scientific">Thermaerobacillus caldiproteolyticus</name>
    <dbReference type="NCBI Taxonomy" id="247480"/>
    <lineage>
        <taxon>Bacteria</taxon>
        <taxon>Bacillati</taxon>
        <taxon>Bacillota</taxon>
        <taxon>Bacilli</taxon>
        <taxon>Bacillales</taxon>
        <taxon>Anoxybacillaceae</taxon>
        <taxon>Thermaerobacillus</taxon>
    </lineage>
</organism>
<dbReference type="EMBL" id="JACDUT010000006">
    <property type="protein sequence ID" value="MBA2875334.1"/>
    <property type="molecule type" value="Genomic_DNA"/>
</dbReference>
<comment type="caution">
    <text evidence="1">The sequence shown here is derived from an EMBL/GenBank/DDBJ whole genome shotgun (WGS) entry which is preliminary data.</text>
</comment>
<gene>
    <name evidence="1" type="ORF">HNR31_002122</name>
</gene>
<keyword evidence="2" id="KW-1185">Reference proteome</keyword>
<protein>
    <submittedName>
        <fullName evidence="1">Uncharacterized protein</fullName>
    </submittedName>
</protein>
<sequence length="31" mass="3631">MILEIIGNREFLREKRCHVMIIDVIDKCGSV</sequence>
<dbReference type="Proteomes" id="UP000523087">
    <property type="component" value="Unassembled WGS sequence"/>
</dbReference>
<name>A0A7W0C0I5_9BACL</name>
<evidence type="ECO:0000313" key="1">
    <source>
        <dbReference type="EMBL" id="MBA2875334.1"/>
    </source>
</evidence>